<dbReference type="Proteomes" id="UP000015104">
    <property type="component" value="Unassembled WGS sequence"/>
</dbReference>
<keyword evidence="3" id="KW-1185">Reference proteome</keyword>
<evidence type="ECO:0000313" key="2">
    <source>
        <dbReference type="EnsemblMetazoa" id="tetur03g09620.1"/>
    </source>
</evidence>
<protein>
    <submittedName>
        <fullName evidence="2">Uncharacterized protein</fullName>
    </submittedName>
</protein>
<dbReference type="EMBL" id="CAEY01001145">
    <property type="status" value="NOT_ANNOTATED_CDS"/>
    <property type="molecule type" value="Genomic_DNA"/>
</dbReference>
<dbReference type="AlphaFoldDB" id="T1K0Z3"/>
<dbReference type="EnsemblMetazoa" id="tetur03g09620.1">
    <property type="protein sequence ID" value="tetur03g09620.1"/>
    <property type="gene ID" value="tetur03g09620"/>
</dbReference>
<proteinExistence type="predicted"/>
<dbReference type="HOGENOM" id="CLU_1095497_0_0_1"/>
<accession>T1K0Z3</accession>
<feature type="coiled-coil region" evidence="1">
    <location>
        <begin position="185"/>
        <end position="212"/>
    </location>
</feature>
<reference evidence="2" key="2">
    <citation type="submission" date="2015-06" db="UniProtKB">
        <authorList>
            <consortium name="EnsemblMetazoa"/>
        </authorList>
    </citation>
    <scope>IDENTIFICATION</scope>
</reference>
<keyword evidence="1" id="KW-0175">Coiled coil</keyword>
<evidence type="ECO:0000256" key="1">
    <source>
        <dbReference type="SAM" id="Coils"/>
    </source>
</evidence>
<organism evidence="2 3">
    <name type="scientific">Tetranychus urticae</name>
    <name type="common">Two-spotted spider mite</name>
    <dbReference type="NCBI Taxonomy" id="32264"/>
    <lineage>
        <taxon>Eukaryota</taxon>
        <taxon>Metazoa</taxon>
        <taxon>Ecdysozoa</taxon>
        <taxon>Arthropoda</taxon>
        <taxon>Chelicerata</taxon>
        <taxon>Arachnida</taxon>
        <taxon>Acari</taxon>
        <taxon>Acariformes</taxon>
        <taxon>Trombidiformes</taxon>
        <taxon>Prostigmata</taxon>
        <taxon>Eleutherengona</taxon>
        <taxon>Raphignathae</taxon>
        <taxon>Tetranychoidea</taxon>
        <taxon>Tetranychidae</taxon>
        <taxon>Tetranychus</taxon>
    </lineage>
</organism>
<sequence>MGSSNSFKRGKDLANLMEDLKLQRQCSLNKMSVIKERLICKISAHFSFFIMKIPKHLKDATMGSLYDSGFFNAGDASFLESVSALEGSQVLSNLQSTIRECNFLKPTPRFDDISAISVSLKDEDKRKKHPTRVKLNFSSVKKSPYKTLTKSRVLTASSKKRKASLQSPVKPSYDIQFEDNPEKAVEKLKVILDELTERRKQSMRKLALMKEKLLNDVLNHFNNIRKTTANLEKEFTYYRDKDDLERFWNTHCKL</sequence>
<evidence type="ECO:0000313" key="3">
    <source>
        <dbReference type="Proteomes" id="UP000015104"/>
    </source>
</evidence>
<reference evidence="3" key="1">
    <citation type="submission" date="2011-08" db="EMBL/GenBank/DDBJ databases">
        <authorList>
            <person name="Rombauts S."/>
        </authorList>
    </citation>
    <scope>NUCLEOTIDE SEQUENCE</scope>
    <source>
        <strain evidence="3">London</strain>
    </source>
</reference>
<name>T1K0Z3_TETUR</name>